<protein>
    <submittedName>
        <fullName evidence="2">Lia operon protein LiaG</fullName>
    </submittedName>
</protein>
<gene>
    <name evidence="2" type="ORF">J2S13_003191</name>
</gene>
<proteinExistence type="predicted"/>
<evidence type="ECO:0000313" key="3">
    <source>
        <dbReference type="Proteomes" id="UP001237207"/>
    </source>
</evidence>
<keyword evidence="3" id="KW-1185">Reference proteome</keyword>
<feature type="domain" description="DUF4097" evidence="1">
    <location>
        <begin position="44"/>
        <end position="285"/>
    </location>
</feature>
<accession>A0AAJ1WHY2</accession>
<dbReference type="AlphaFoldDB" id="A0AAJ1WHY2"/>
<sequence>MRKFITMILVLAGLAIVFFIWNFDSLWPFGDSTKSVSVNDNVDVIKLDISSIQTTVIPENRKDVHAELEGRGKVTVKKRGNMITVEQKNKWNFSFLWFNRPKLTIFIPKDFDRNMEIDLGSGSLNFTGPSKSQPMKLNHLTVDLGSGFIKMKNIETKEFTNDVSSGNVEIQSLTTDHGIFDLSSGRINLKDYEGKLEGDVSSGLFNVQMKQLVDSVDIEVSSGRVSLDLPEDADFKLKGKTGSGIVNYDFPLNDTKKSRKHIEGVHGSGKHTINIEVGSGSINIR</sequence>
<dbReference type="InterPro" id="IPR025164">
    <property type="entry name" value="Toastrack_DUF4097"/>
</dbReference>
<evidence type="ECO:0000259" key="1">
    <source>
        <dbReference type="Pfam" id="PF13349"/>
    </source>
</evidence>
<name>A0AAJ1WHY2_9BACI</name>
<organism evidence="2 3">
    <name type="scientific">Oikeobacillus pervagus</name>
    <dbReference type="NCBI Taxonomy" id="1325931"/>
    <lineage>
        <taxon>Bacteria</taxon>
        <taxon>Bacillati</taxon>
        <taxon>Bacillota</taxon>
        <taxon>Bacilli</taxon>
        <taxon>Bacillales</taxon>
        <taxon>Bacillaceae</taxon>
        <taxon>Oikeobacillus</taxon>
    </lineage>
</organism>
<comment type="caution">
    <text evidence="2">The sequence shown here is derived from an EMBL/GenBank/DDBJ whole genome shotgun (WGS) entry which is preliminary data.</text>
</comment>
<dbReference type="EMBL" id="JAUSUC010000068">
    <property type="protein sequence ID" value="MDQ0216707.1"/>
    <property type="molecule type" value="Genomic_DNA"/>
</dbReference>
<dbReference type="RefSeq" id="WP_307258780.1">
    <property type="nucleotide sequence ID" value="NZ_JAUSUC010000068.1"/>
</dbReference>
<evidence type="ECO:0000313" key="2">
    <source>
        <dbReference type="EMBL" id="MDQ0216707.1"/>
    </source>
</evidence>
<dbReference type="Proteomes" id="UP001237207">
    <property type="component" value="Unassembled WGS sequence"/>
</dbReference>
<dbReference type="Pfam" id="PF13349">
    <property type="entry name" value="DUF4097"/>
    <property type="match status" value="1"/>
</dbReference>
<reference evidence="2" key="1">
    <citation type="submission" date="2023-07" db="EMBL/GenBank/DDBJ databases">
        <title>Genomic Encyclopedia of Type Strains, Phase IV (KMG-IV): sequencing the most valuable type-strain genomes for metagenomic binning, comparative biology and taxonomic classification.</title>
        <authorList>
            <person name="Goeker M."/>
        </authorList>
    </citation>
    <scope>NUCLEOTIDE SEQUENCE</scope>
    <source>
        <strain evidence="2">DSM 23947</strain>
    </source>
</reference>